<dbReference type="InterPro" id="IPR021130">
    <property type="entry name" value="PRib-ATP_PPHydrolase-like"/>
</dbReference>
<dbReference type="RefSeq" id="WP_078759793.1">
    <property type="nucleotide sequence ID" value="NZ_FUWS01000001.1"/>
</dbReference>
<dbReference type="EMBL" id="FUWS01000001">
    <property type="protein sequence ID" value="SJZ41996.1"/>
    <property type="molecule type" value="Genomic_DNA"/>
</dbReference>
<dbReference type="Pfam" id="PF01503">
    <property type="entry name" value="PRA-PH"/>
    <property type="match status" value="1"/>
</dbReference>
<proteinExistence type="predicted"/>
<evidence type="ECO:0000313" key="2">
    <source>
        <dbReference type="Proteomes" id="UP000190637"/>
    </source>
</evidence>
<name>A0A1T4KHZ8_9ACTN</name>
<dbReference type="CDD" id="cd11532">
    <property type="entry name" value="NTP-PPase_COG4997"/>
    <property type="match status" value="1"/>
</dbReference>
<dbReference type="InterPro" id="IPR038735">
    <property type="entry name" value="MSMEG_1276-like_NTP-PPase_dom"/>
</dbReference>
<sequence>MVRKLVRDRVPEIIRADGAEPVITVADAEEYRRELRAKLGEEIREYLEAGEDTAVEELADVLEVVYALATLHGASPERVEEVRRAKADERGGFADRLVWHGNRQR</sequence>
<keyword evidence="2" id="KW-1185">Reference proteome</keyword>
<gene>
    <name evidence="1" type="ORF">SAMN02745673_00388</name>
</gene>
<reference evidence="1 2" key="1">
    <citation type="submission" date="2017-02" db="EMBL/GenBank/DDBJ databases">
        <authorList>
            <person name="Peterson S.W."/>
        </authorList>
    </citation>
    <scope>NUCLEOTIDE SEQUENCE [LARGE SCALE GENOMIC DNA]</scope>
    <source>
        <strain evidence="1 2">DSM 45154</strain>
    </source>
</reference>
<accession>A0A1T4KHZ8</accession>
<protein>
    <submittedName>
        <fullName evidence="1">Predicted house-cleaning noncanonical NTP pyrophosphatase, all-alpha NTP-PPase (MazG) superfamily</fullName>
    </submittedName>
</protein>
<dbReference type="AlphaFoldDB" id="A0A1T4KHZ8"/>
<dbReference type="OrthoDB" id="9813491at2"/>
<organism evidence="1 2">
    <name type="scientific">Marinactinospora thermotolerans DSM 45154</name>
    <dbReference type="NCBI Taxonomy" id="1122192"/>
    <lineage>
        <taxon>Bacteria</taxon>
        <taxon>Bacillati</taxon>
        <taxon>Actinomycetota</taxon>
        <taxon>Actinomycetes</taxon>
        <taxon>Streptosporangiales</taxon>
        <taxon>Nocardiopsidaceae</taxon>
        <taxon>Marinactinospora</taxon>
    </lineage>
</organism>
<dbReference type="Proteomes" id="UP000190637">
    <property type="component" value="Unassembled WGS sequence"/>
</dbReference>
<dbReference type="SUPFAM" id="SSF101386">
    <property type="entry name" value="all-alpha NTP pyrophosphatases"/>
    <property type="match status" value="1"/>
</dbReference>
<evidence type="ECO:0000313" key="1">
    <source>
        <dbReference type="EMBL" id="SJZ41996.1"/>
    </source>
</evidence>